<dbReference type="PANTHER" id="PTHR31213:SF157">
    <property type="entry name" value="MAJOR ALLERGEN MAL D 1-LIKE"/>
    <property type="match status" value="1"/>
</dbReference>
<dbReference type="InterPro" id="IPR000916">
    <property type="entry name" value="Bet_v_I/MLP"/>
</dbReference>
<sequence>MGVTSIAQEFSAPVAPTKMFKALILDSHNLVPKLMPHSIKSIEFIEGNGDVGSIKQTNFTDGSHFKYLKHRIDALDKENFLCKYSLIEGDVLGHNLELIAYEVKFEASGDGGCICRMTSE</sequence>
<dbReference type="AlphaFoldDB" id="A0A5J5C5S6"/>
<comment type="similarity">
    <text evidence="1">Belongs to the BetVI family.</text>
</comment>
<protein>
    <recommendedName>
        <fullName evidence="2">Bet v I/Major latex protein domain-containing protein</fullName>
    </recommendedName>
</protein>
<reference evidence="3 4" key="1">
    <citation type="submission" date="2019-09" db="EMBL/GenBank/DDBJ databases">
        <title>A chromosome-level genome assembly of the Chinese tupelo Nyssa sinensis.</title>
        <authorList>
            <person name="Yang X."/>
            <person name="Kang M."/>
            <person name="Yang Y."/>
            <person name="Xiong H."/>
            <person name="Wang M."/>
            <person name="Zhang Z."/>
            <person name="Wang Z."/>
            <person name="Wu H."/>
            <person name="Ma T."/>
            <person name="Liu J."/>
            <person name="Xi Z."/>
        </authorList>
    </citation>
    <scope>NUCLEOTIDE SEQUENCE [LARGE SCALE GENOMIC DNA]</scope>
    <source>
        <strain evidence="3">J267</strain>
        <tissue evidence="3">Leaf</tissue>
    </source>
</reference>
<dbReference type="OrthoDB" id="1500546at2759"/>
<evidence type="ECO:0000313" key="3">
    <source>
        <dbReference type="EMBL" id="KAA8548981.1"/>
    </source>
</evidence>
<accession>A0A5J5C5S6</accession>
<name>A0A5J5C5S6_9ASTE</name>
<proteinExistence type="inferred from homology"/>
<dbReference type="GO" id="GO:0009738">
    <property type="term" value="P:abscisic acid-activated signaling pathway"/>
    <property type="evidence" value="ECO:0007669"/>
    <property type="project" value="InterPro"/>
</dbReference>
<organism evidence="3 4">
    <name type="scientific">Nyssa sinensis</name>
    <dbReference type="NCBI Taxonomy" id="561372"/>
    <lineage>
        <taxon>Eukaryota</taxon>
        <taxon>Viridiplantae</taxon>
        <taxon>Streptophyta</taxon>
        <taxon>Embryophyta</taxon>
        <taxon>Tracheophyta</taxon>
        <taxon>Spermatophyta</taxon>
        <taxon>Magnoliopsida</taxon>
        <taxon>eudicotyledons</taxon>
        <taxon>Gunneridae</taxon>
        <taxon>Pentapetalae</taxon>
        <taxon>asterids</taxon>
        <taxon>Cornales</taxon>
        <taxon>Nyssaceae</taxon>
        <taxon>Nyssa</taxon>
    </lineage>
</organism>
<dbReference type="InterPro" id="IPR024949">
    <property type="entry name" value="Bet_v_I_allergen"/>
</dbReference>
<dbReference type="SUPFAM" id="SSF55961">
    <property type="entry name" value="Bet v1-like"/>
    <property type="match status" value="1"/>
</dbReference>
<dbReference type="InterPro" id="IPR050279">
    <property type="entry name" value="Plant_def-hormone_signal"/>
</dbReference>
<dbReference type="Pfam" id="PF00407">
    <property type="entry name" value="Bet_v_1"/>
    <property type="match status" value="1"/>
</dbReference>
<dbReference type="GO" id="GO:0010427">
    <property type="term" value="F:abscisic acid binding"/>
    <property type="evidence" value="ECO:0007669"/>
    <property type="project" value="InterPro"/>
</dbReference>
<dbReference type="Proteomes" id="UP000325577">
    <property type="component" value="Linkage Group LG0"/>
</dbReference>
<dbReference type="GO" id="GO:0005634">
    <property type="term" value="C:nucleus"/>
    <property type="evidence" value="ECO:0007669"/>
    <property type="project" value="TreeGrafter"/>
</dbReference>
<dbReference type="EMBL" id="CM018031">
    <property type="protein sequence ID" value="KAA8548981.1"/>
    <property type="molecule type" value="Genomic_DNA"/>
</dbReference>
<dbReference type="GO" id="GO:0004864">
    <property type="term" value="F:protein phosphatase inhibitor activity"/>
    <property type="evidence" value="ECO:0007669"/>
    <property type="project" value="InterPro"/>
</dbReference>
<dbReference type="PRINTS" id="PR00634">
    <property type="entry name" value="BETALLERGEN"/>
</dbReference>
<dbReference type="GO" id="GO:0038023">
    <property type="term" value="F:signaling receptor activity"/>
    <property type="evidence" value="ECO:0007669"/>
    <property type="project" value="InterPro"/>
</dbReference>
<dbReference type="InterPro" id="IPR023393">
    <property type="entry name" value="START-like_dom_sf"/>
</dbReference>
<keyword evidence="4" id="KW-1185">Reference proteome</keyword>
<dbReference type="CDD" id="cd07816">
    <property type="entry name" value="Bet_v1-like"/>
    <property type="match status" value="1"/>
</dbReference>
<gene>
    <name evidence="3" type="ORF">F0562_000665</name>
</gene>
<feature type="domain" description="Bet v I/Major latex protein" evidence="2">
    <location>
        <begin position="1"/>
        <end position="119"/>
    </location>
</feature>
<evidence type="ECO:0000256" key="1">
    <source>
        <dbReference type="ARBA" id="ARBA00009744"/>
    </source>
</evidence>
<dbReference type="FunFam" id="3.30.530.20:FF:000007">
    <property type="entry name" value="Major pollen allergen Bet v 1-A"/>
    <property type="match status" value="1"/>
</dbReference>
<dbReference type="GO" id="GO:0005737">
    <property type="term" value="C:cytoplasm"/>
    <property type="evidence" value="ECO:0007669"/>
    <property type="project" value="TreeGrafter"/>
</dbReference>
<evidence type="ECO:0000259" key="2">
    <source>
        <dbReference type="Pfam" id="PF00407"/>
    </source>
</evidence>
<evidence type="ECO:0000313" key="4">
    <source>
        <dbReference type="Proteomes" id="UP000325577"/>
    </source>
</evidence>
<dbReference type="GO" id="GO:0006952">
    <property type="term" value="P:defense response"/>
    <property type="evidence" value="ECO:0007669"/>
    <property type="project" value="InterPro"/>
</dbReference>
<dbReference type="Gene3D" id="3.30.530.20">
    <property type="match status" value="1"/>
</dbReference>
<dbReference type="PANTHER" id="PTHR31213">
    <property type="entry name" value="OS08G0374000 PROTEIN-RELATED"/>
    <property type="match status" value="1"/>
</dbReference>